<dbReference type="InterPro" id="IPR009061">
    <property type="entry name" value="DNA-bd_dom_put_sf"/>
</dbReference>
<comment type="caution">
    <text evidence="2">The sequence shown here is derived from an EMBL/GenBank/DDBJ whole genome shotgun (WGS) entry which is preliminary data.</text>
</comment>
<keyword evidence="1" id="KW-0175">Coiled coil</keyword>
<name>A0A2R5F4T0_9BACL</name>
<keyword evidence="3" id="KW-1185">Reference proteome</keyword>
<dbReference type="SUPFAM" id="SSF46955">
    <property type="entry name" value="Putative DNA-binding domain"/>
    <property type="match status" value="1"/>
</dbReference>
<proteinExistence type="predicted"/>
<organism evidence="2 3">
    <name type="scientific">Paenibacillus agaridevorans</name>
    <dbReference type="NCBI Taxonomy" id="171404"/>
    <lineage>
        <taxon>Bacteria</taxon>
        <taxon>Bacillati</taxon>
        <taxon>Bacillota</taxon>
        <taxon>Bacilli</taxon>
        <taxon>Bacillales</taxon>
        <taxon>Paenibacillaceae</taxon>
        <taxon>Paenibacillus</taxon>
    </lineage>
</organism>
<feature type="coiled-coil region" evidence="1">
    <location>
        <begin position="62"/>
        <end position="99"/>
    </location>
</feature>
<dbReference type="AlphaFoldDB" id="A0A2R5F4T0"/>
<gene>
    <name evidence="2" type="ORF">PAT3040_06529</name>
</gene>
<evidence type="ECO:0000313" key="3">
    <source>
        <dbReference type="Proteomes" id="UP000245202"/>
    </source>
</evidence>
<protein>
    <submittedName>
        <fullName evidence="2">Putative MerR family transcriptional regulator</fullName>
    </submittedName>
</protein>
<dbReference type="Gene3D" id="1.10.1660.10">
    <property type="match status" value="1"/>
</dbReference>
<dbReference type="EMBL" id="BDQX01000430">
    <property type="protein sequence ID" value="GBG11693.1"/>
    <property type="molecule type" value="Genomic_DNA"/>
</dbReference>
<sequence>MISSSRLDNNYREFDESIIDAINTIQLYLHLGLTTDQIRDIMYCPDEKGYDKKEDEYCEELLQIYETNLNEVNRQKRALDEAQVRLEKQIKRMKDNREKWVTVKGDEQQ</sequence>
<evidence type="ECO:0000256" key="1">
    <source>
        <dbReference type="SAM" id="Coils"/>
    </source>
</evidence>
<dbReference type="Proteomes" id="UP000245202">
    <property type="component" value="Unassembled WGS sequence"/>
</dbReference>
<accession>A0A2R5F4T0</accession>
<reference evidence="2 3" key="1">
    <citation type="submission" date="2017-08" db="EMBL/GenBank/DDBJ databases">
        <title>Substantial Increase in Enzyme Production by Combined Drug-Resistance Mutations in Paenibacillus agaridevorans.</title>
        <authorList>
            <person name="Tanaka Y."/>
            <person name="Funane K."/>
            <person name="Hosaka T."/>
            <person name="Shiwa Y."/>
            <person name="Fujita N."/>
            <person name="Miyazaki T."/>
            <person name="Yoshikawa H."/>
            <person name="Murakami K."/>
            <person name="Kasahara K."/>
            <person name="Inaoka T."/>
            <person name="Hiraga Y."/>
            <person name="Ochi K."/>
        </authorList>
    </citation>
    <scope>NUCLEOTIDE SEQUENCE [LARGE SCALE GENOMIC DNA]</scope>
    <source>
        <strain evidence="2 3">T-3040</strain>
    </source>
</reference>
<evidence type="ECO:0000313" key="2">
    <source>
        <dbReference type="EMBL" id="GBG11693.1"/>
    </source>
</evidence>